<accession>A0A3D8GZ29</accession>
<evidence type="ECO:0000256" key="6">
    <source>
        <dbReference type="SAM" id="SignalP"/>
    </source>
</evidence>
<dbReference type="InterPro" id="IPR006558">
    <property type="entry name" value="LamG-like"/>
</dbReference>
<organism evidence="8 9">
    <name type="scientific">Marinobacter flavimaris</name>
    <dbReference type="NCBI Taxonomy" id="262076"/>
    <lineage>
        <taxon>Bacteria</taxon>
        <taxon>Pseudomonadati</taxon>
        <taxon>Pseudomonadota</taxon>
        <taxon>Gammaproteobacteria</taxon>
        <taxon>Pseudomonadales</taxon>
        <taxon>Marinobacteraceae</taxon>
        <taxon>Marinobacter</taxon>
    </lineage>
</organism>
<dbReference type="GO" id="GO:0007154">
    <property type="term" value="P:cell communication"/>
    <property type="evidence" value="ECO:0007669"/>
    <property type="project" value="InterPro"/>
</dbReference>
<dbReference type="AlphaFoldDB" id="A0A3D8GZ29"/>
<name>A0A3D8GZ29_9GAMM</name>
<keyword evidence="4" id="KW-1015">Disulfide bond</keyword>
<evidence type="ECO:0000256" key="4">
    <source>
        <dbReference type="ARBA" id="ARBA00023157"/>
    </source>
</evidence>
<dbReference type="SUPFAM" id="SSF49899">
    <property type="entry name" value="Concanavalin A-like lectins/glucanases"/>
    <property type="match status" value="1"/>
</dbReference>
<dbReference type="SUPFAM" id="SSF141072">
    <property type="entry name" value="CalX-like"/>
    <property type="match status" value="1"/>
</dbReference>
<keyword evidence="3" id="KW-0106">Calcium</keyword>
<evidence type="ECO:0000259" key="7">
    <source>
        <dbReference type="SMART" id="SM00560"/>
    </source>
</evidence>
<evidence type="ECO:0000256" key="2">
    <source>
        <dbReference type="ARBA" id="ARBA00022737"/>
    </source>
</evidence>
<dbReference type="PANTHER" id="PTHR47635">
    <property type="entry name" value="CUB DOMAIN-CONTAINING PROTEIN"/>
    <property type="match status" value="1"/>
</dbReference>
<dbReference type="InterPro" id="IPR046524">
    <property type="entry name" value="DUF6701"/>
</dbReference>
<feature type="domain" description="LamG-like jellyroll fold" evidence="7">
    <location>
        <begin position="394"/>
        <end position="525"/>
    </location>
</feature>
<dbReference type="Pfam" id="PF13385">
    <property type="entry name" value="Laminin_G_3"/>
    <property type="match status" value="1"/>
</dbReference>
<dbReference type="Gene3D" id="2.60.120.200">
    <property type="match status" value="1"/>
</dbReference>
<feature type="signal peptide" evidence="6">
    <location>
        <begin position="1"/>
        <end position="33"/>
    </location>
</feature>
<evidence type="ECO:0000313" key="8">
    <source>
        <dbReference type="EMBL" id="RDU39683.1"/>
    </source>
</evidence>
<sequence length="1220" mass="128338">MRTNCGAPRSGLKKPASIVFLLLMVAAPQWAYAACSEFAGLATINEISEKDGFIEIKLLSSSVEPSEYSSWQLQFCSTDGKNNPTISCSGARSLSLADRGDSPWLIMGGSALGNTDINLAGMDARLSDAAGNTIDYVQVGNSVSGSQDTSCASSPDHLPFDTYLPLVGGESGKYARRLPDGTGAWSLSSGASDGKDTEGDTNEGAIPGPDISVESATVFQGQTARFKVTLDAVAGQDLSIGYQTRDSSATAGTDYSARSGIVAIPAGQDQAIINVPTLQSGSLEERQFFLELTSAQDSSGDRYGVFRSQIGVGTILPASVADWHLDNGPWNGSAGEVLDASGNGLHGRASGPPNFSTQSPARPGSPGTCGYARFDSTNNDYIEIGDQPALDLSGPLTISAWINPASFPRSGIRTIVSKDENFEFHIDSSREIYWWWRTDNGRTYSFTTNGANLTDNRWYHVAVVYEVGRQAIYIDGVESGSASWSGNLMTNNDPFHIGQDQFFGGRYFDGLIDEVTVFSAAFDNEGIEQLYRRVRPCGFNQLDRFEVSVPATGSVCEGAEVIVRALDQRGDLITGYEGTVSLSTSSGRGNWGGSSAQLTDPPLGTLSPSPDTDNDGRVAYSFSSADNGTVSLLLESASADELTVLAEDLASGRGGRSGPVQFLENAFVIETNDTNNLDIVAERNHDFLVRAVRRDQTTGECGLVTDYDGLIDLKAWLSRTGDDPGGAAPEIQSSAGAGVPGDSWPATDNVTLAFSSGTAGFSLLTSDVGQYRLNLLDDTSGTLVDASGDPLPVSGVGGQWTVRPDRFALVVTGNPAANSATGDVFRAAGETFELGMSALGAAGNALVSYGQEGSSQGAELTHNLLQPVGGESGTLSGSLQVPGNVFSAGTATISDLSWNEVGILELVAINQSYLGVSPGFNGVSGNVGRFVPDRFEITVLSGELDPFCDSGTPFLYAGQPTGWLIPPELLIEAKGPGTYTARNYTESGFMKLSPGSVLRSGPVKDNSATDSTGADYPITSSIEAGLVSVAAPGVVSYAFSTADQIRYQKTNASRIAPFAPDLTVLVDSVQDSDSVSASSVPVSVNPSAPMELRYGAWSMENVYGPENVAALSMPFSAEFWNGTRMVTNQDDNCSAWSTASISDLEAHHTLVSGAGTLSGGIGGPLTLQPNGTQGTDTLVWDIPLWLEEDEDGDGVLDNPSALATFGVYRGHDRVIYWQER</sequence>
<protein>
    <recommendedName>
        <fullName evidence="7">LamG-like jellyroll fold domain-containing protein</fullName>
    </recommendedName>
</protein>
<gene>
    <name evidence="8" type="ORF">DXI23_16860</name>
</gene>
<feature type="compositionally biased region" description="Polar residues" evidence="5">
    <location>
        <begin position="584"/>
        <end position="598"/>
    </location>
</feature>
<dbReference type="Pfam" id="PF20419">
    <property type="entry name" value="DUF6701"/>
    <property type="match status" value="1"/>
</dbReference>
<dbReference type="InterPro" id="IPR038081">
    <property type="entry name" value="CalX-like_sf"/>
</dbReference>
<feature type="region of interest" description="Disordered" evidence="5">
    <location>
        <begin position="185"/>
        <end position="207"/>
    </location>
</feature>
<feature type="region of interest" description="Disordered" evidence="5">
    <location>
        <begin position="584"/>
        <end position="616"/>
    </location>
</feature>
<evidence type="ECO:0000256" key="5">
    <source>
        <dbReference type="SAM" id="MobiDB-lite"/>
    </source>
</evidence>
<proteinExistence type="predicted"/>
<keyword evidence="1 6" id="KW-0732">Signal</keyword>
<evidence type="ECO:0000256" key="3">
    <source>
        <dbReference type="ARBA" id="ARBA00022837"/>
    </source>
</evidence>
<feature type="region of interest" description="Disordered" evidence="5">
    <location>
        <begin position="341"/>
        <end position="367"/>
    </location>
</feature>
<dbReference type="InterPro" id="IPR003644">
    <property type="entry name" value="Calx_beta"/>
</dbReference>
<keyword evidence="9" id="KW-1185">Reference proteome</keyword>
<feature type="region of interest" description="Disordered" evidence="5">
    <location>
        <begin position="722"/>
        <end position="742"/>
    </location>
</feature>
<reference evidence="8 9" key="1">
    <citation type="submission" date="2018-08" db="EMBL/GenBank/DDBJ databases">
        <title>Genome sequence of Marinobacter flavimaris KCTC 12185.</title>
        <authorList>
            <person name="Chun J."/>
            <person name="Kim B.-Y."/>
            <person name="Choi S.-B."/>
            <person name="Kwak M.-J."/>
        </authorList>
    </citation>
    <scope>NUCLEOTIDE SEQUENCE [LARGE SCALE GENOMIC DNA]</scope>
    <source>
        <strain evidence="8 9">KCTC 12185</strain>
    </source>
</reference>
<comment type="caution">
    <text evidence="8">The sequence shown here is derived from an EMBL/GenBank/DDBJ whole genome shotgun (WGS) entry which is preliminary data.</text>
</comment>
<feature type="chain" id="PRO_5017602336" description="LamG-like jellyroll fold domain-containing protein" evidence="6">
    <location>
        <begin position="34"/>
        <end position="1220"/>
    </location>
</feature>
<evidence type="ECO:0000313" key="9">
    <source>
        <dbReference type="Proteomes" id="UP000256431"/>
    </source>
</evidence>
<dbReference type="Pfam" id="PF03160">
    <property type="entry name" value="Calx-beta"/>
    <property type="match status" value="1"/>
</dbReference>
<keyword evidence="2" id="KW-0677">Repeat</keyword>
<dbReference type="InterPro" id="IPR013320">
    <property type="entry name" value="ConA-like_dom_sf"/>
</dbReference>
<dbReference type="EMBL" id="QRDH01000009">
    <property type="protein sequence ID" value="RDU39683.1"/>
    <property type="molecule type" value="Genomic_DNA"/>
</dbReference>
<dbReference type="Proteomes" id="UP000256431">
    <property type="component" value="Unassembled WGS sequence"/>
</dbReference>
<dbReference type="Gene3D" id="2.60.40.2030">
    <property type="match status" value="1"/>
</dbReference>
<evidence type="ECO:0000256" key="1">
    <source>
        <dbReference type="ARBA" id="ARBA00022729"/>
    </source>
</evidence>
<dbReference type="SMART" id="SM00560">
    <property type="entry name" value="LamGL"/>
    <property type="match status" value="1"/>
</dbReference>
<dbReference type="GO" id="GO:0016020">
    <property type="term" value="C:membrane"/>
    <property type="evidence" value="ECO:0007669"/>
    <property type="project" value="InterPro"/>
</dbReference>
<dbReference type="PANTHER" id="PTHR47635:SF2">
    <property type="entry name" value="LAMG-LIKE JELLYROLL FOLD DOMAIN-CONTAINING PROTEIN"/>
    <property type="match status" value="1"/>
</dbReference>